<evidence type="ECO:0000256" key="1">
    <source>
        <dbReference type="SAM" id="MobiDB-lite"/>
    </source>
</evidence>
<dbReference type="Pfam" id="PF09656">
    <property type="entry name" value="PGPGW"/>
    <property type="match status" value="1"/>
</dbReference>
<name>A0ABT1HS60_STRSD</name>
<protein>
    <submittedName>
        <fullName evidence="3">TIGR02611 family protein</fullName>
    </submittedName>
</protein>
<dbReference type="EMBL" id="JAMTCP010000008">
    <property type="protein sequence ID" value="MCP2258356.1"/>
    <property type="molecule type" value="Genomic_DNA"/>
</dbReference>
<evidence type="ECO:0000256" key="2">
    <source>
        <dbReference type="SAM" id="Phobius"/>
    </source>
</evidence>
<organism evidence="3 4">
    <name type="scientific">Streptoalloteichus tenebrarius (strain ATCC 17920 / DSM 40477 / JCM 4838 / CBS 697.72 / NBRC 16177 / NCIMB 11028 / NRRL B-12390 / A12253. 1 / ISP 5477)</name>
    <name type="common">Streptomyces tenebrarius</name>
    <dbReference type="NCBI Taxonomy" id="1933"/>
    <lineage>
        <taxon>Bacteria</taxon>
        <taxon>Bacillati</taxon>
        <taxon>Actinomycetota</taxon>
        <taxon>Actinomycetes</taxon>
        <taxon>Pseudonocardiales</taxon>
        <taxon>Pseudonocardiaceae</taxon>
        <taxon>Streptoalloteichus</taxon>
    </lineage>
</organism>
<evidence type="ECO:0000313" key="4">
    <source>
        <dbReference type="Proteomes" id="UP001205311"/>
    </source>
</evidence>
<sequence>MGAMPERQGQQPDDVRHSPREIPPPTATERDETDGSGDVLDEVADQLGFRDRLRRDPTLRLVYRAGVGVVGGLVLAVGVVAIPYPGPGWLIVFAGLAILATEFRWAARVLRHARARYDAWTGWLRRQHVLTRFLVTGATGVVVMGTLWLLNVFGLVAGLLRVDLPWLATPISSFRD</sequence>
<dbReference type="NCBIfam" id="TIGR02611">
    <property type="entry name" value="TIGR02611 family protein"/>
    <property type="match status" value="1"/>
</dbReference>
<comment type="caution">
    <text evidence="3">The sequence shown here is derived from an EMBL/GenBank/DDBJ whole genome shotgun (WGS) entry which is preliminary data.</text>
</comment>
<feature type="transmembrane region" description="Helical" evidence="2">
    <location>
        <begin position="133"/>
        <end position="160"/>
    </location>
</feature>
<accession>A0ABT1HS60</accession>
<evidence type="ECO:0000313" key="3">
    <source>
        <dbReference type="EMBL" id="MCP2258356.1"/>
    </source>
</evidence>
<gene>
    <name evidence="3" type="ORF">LX15_002050</name>
</gene>
<dbReference type="Proteomes" id="UP001205311">
    <property type="component" value="Unassembled WGS sequence"/>
</dbReference>
<reference evidence="3 4" key="1">
    <citation type="submission" date="2022-06" db="EMBL/GenBank/DDBJ databases">
        <title>Genomic Encyclopedia of Archaeal and Bacterial Type Strains, Phase II (KMG-II): from individual species to whole genera.</title>
        <authorList>
            <person name="Goeker M."/>
        </authorList>
    </citation>
    <scope>NUCLEOTIDE SEQUENCE [LARGE SCALE GENOMIC DNA]</scope>
    <source>
        <strain evidence="3 4">DSM 40477</strain>
    </source>
</reference>
<dbReference type="InterPro" id="IPR019099">
    <property type="entry name" value="Uncharacterised_PGPGW_TM"/>
</dbReference>
<keyword evidence="4" id="KW-1185">Reference proteome</keyword>
<feature type="transmembrane region" description="Helical" evidence="2">
    <location>
        <begin position="61"/>
        <end position="82"/>
    </location>
</feature>
<feature type="region of interest" description="Disordered" evidence="1">
    <location>
        <begin position="1"/>
        <end position="37"/>
    </location>
</feature>
<dbReference type="InterPro" id="IPR013434">
    <property type="entry name" value="CHP02611"/>
</dbReference>
<proteinExistence type="predicted"/>
<keyword evidence="2" id="KW-0812">Transmembrane</keyword>
<feature type="transmembrane region" description="Helical" evidence="2">
    <location>
        <begin position="88"/>
        <end position="107"/>
    </location>
</feature>
<keyword evidence="2" id="KW-1133">Transmembrane helix</keyword>
<keyword evidence="2" id="KW-0472">Membrane</keyword>